<dbReference type="AlphaFoldDB" id="A0A4Q2U2J9"/>
<evidence type="ECO:0000256" key="1">
    <source>
        <dbReference type="SAM" id="MobiDB-lite"/>
    </source>
</evidence>
<name>A0A4Q2U2J9_9HYPH</name>
<evidence type="ECO:0000313" key="3">
    <source>
        <dbReference type="Proteomes" id="UP000290759"/>
    </source>
</evidence>
<dbReference type="OrthoDB" id="8005569at2"/>
<organism evidence="2 3">
    <name type="scientific">Lichenibacterium minor</name>
    <dbReference type="NCBI Taxonomy" id="2316528"/>
    <lineage>
        <taxon>Bacteria</taxon>
        <taxon>Pseudomonadati</taxon>
        <taxon>Pseudomonadota</taxon>
        <taxon>Alphaproteobacteria</taxon>
        <taxon>Hyphomicrobiales</taxon>
        <taxon>Lichenihabitantaceae</taxon>
        <taxon>Lichenibacterium</taxon>
    </lineage>
</organism>
<feature type="region of interest" description="Disordered" evidence="1">
    <location>
        <begin position="1"/>
        <end position="21"/>
    </location>
</feature>
<accession>A0A4Q2U2J9</accession>
<feature type="compositionally biased region" description="Basic residues" evidence="1">
    <location>
        <begin position="9"/>
        <end position="18"/>
    </location>
</feature>
<dbReference type="EMBL" id="QYBB01000091">
    <property type="protein sequence ID" value="RYC28906.1"/>
    <property type="molecule type" value="Genomic_DNA"/>
</dbReference>
<reference evidence="2 3" key="1">
    <citation type="submission" date="2018-12" db="EMBL/GenBank/DDBJ databases">
        <authorList>
            <person name="Grouzdev D.S."/>
            <person name="Krutkina M.S."/>
        </authorList>
    </citation>
    <scope>NUCLEOTIDE SEQUENCE [LARGE SCALE GENOMIC DNA]</scope>
    <source>
        <strain evidence="2 3">RmlP026</strain>
    </source>
</reference>
<gene>
    <name evidence="2" type="ORF">D3273_26825</name>
</gene>
<proteinExistence type="predicted"/>
<protein>
    <submittedName>
        <fullName evidence="2">Uncharacterized protein</fullName>
    </submittedName>
</protein>
<keyword evidence="3" id="KW-1185">Reference proteome</keyword>
<evidence type="ECO:0000313" key="2">
    <source>
        <dbReference type="EMBL" id="RYC28906.1"/>
    </source>
</evidence>
<dbReference type="Proteomes" id="UP000290759">
    <property type="component" value="Unassembled WGS sequence"/>
</dbReference>
<sequence length="71" mass="7796">MTSTTAPAKRGRGRPKSKRAVEARHTVYLDAARHSALTRLAEDRGRSAHSLILEGIDHVIGKPQNPGWQGR</sequence>
<reference evidence="2 3" key="2">
    <citation type="submission" date="2019-02" db="EMBL/GenBank/DDBJ databases">
        <title>'Lichenibacterium ramalinii' gen. nov. sp. nov., 'Lichenibacterium minor' gen. nov. sp. nov.</title>
        <authorList>
            <person name="Pankratov T."/>
        </authorList>
    </citation>
    <scope>NUCLEOTIDE SEQUENCE [LARGE SCALE GENOMIC DNA]</scope>
    <source>
        <strain evidence="2 3">RmlP026</strain>
    </source>
</reference>
<comment type="caution">
    <text evidence="2">The sequence shown here is derived from an EMBL/GenBank/DDBJ whole genome shotgun (WGS) entry which is preliminary data.</text>
</comment>